<protein>
    <recommendedName>
        <fullName evidence="2">Aminotransferase class I/classII domain-containing protein</fullName>
    </recommendedName>
</protein>
<dbReference type="Gene3D" id="3.90.1150.10">
    <property type="entry name" value="Aspartate Aminotransferase, domain 1"/>
    <property type="match status" value="1"/>
</dbReference>
<name>X1VDU8_9ZZZZ</name>
<reference evidence="1" key="1">
    <citation type="journal article" date="2014" name="Front. Microbiol.">
        <title>High frequency of phylogenetically diverse reductive dehalogenase-homologous genes in deep subseafloor sedimentary metagenomes.</title>
        <authorList>
            <person name="Kawai M."/>
            <person name="Futagami T."/>
            <person name="Toyoda A."/>
            <person name="Takaki Y."/>
            <person name="Nishi S."/>
            <person name="Hori S."/>
            <person name="Arai W."/>
            <person name="Tsubouchi T."/>
            <person name="Morono Y."/>
            <person name="Uchiyama I."/>
            <person name="Ito T."/>
            <person name="Fujiyama A."/>
            <person name="Inagaki F."/>
            <person name="Takami H."/>
        </authorList>
    </citation>
    <scope>NUCLEOTIDE SEQUENCE</scope>
    <source>
        <strain evidence="1">Expedition CK06-06</strain>
    </source>
</reference>
<gene>
    <name evidence="1" type="ORF">S12H4_52036</name>
</gene>
<dbReference type="InterPro" id="IPR015422">
    <property type="entry name" value="PyrdxlP-dep_Trfase_small"/>
</dbReference>
<evidence type="ECO:0008006" key="2">
    <source>
        <dbReference type="Google" id="ProtNLM"/>
    </source>
</evidence>
<dbReference type="AlphaFoldDB" id="X1VDU8"/>
<evidence type="ECO:0000313" key="1">
    <source>
        <dbReference type="EMBL" id="GAJ04660.1"/>
    </source>
</evidence>
<organism evidence="1">
    <name type="scientific">marine sediment metagenome</name>
    <dbReference type="NCBI Taxonomy" id="412755"/>
    <lineage>
        <taxon>unclassified sequences</taxon>
        <taxon>metagenomes</taxon>
        <taxon>ecological metagenomes</taxon>
    </lineage>
</organism>
<feature type="non-terminal residue" evidence="1">
    <location>
        <position position="48"/>
    </location>
</feature>
<sequence>MLADRILSVERSPFYSIRDLAAKRGDCIYLHLGEPDFITPKHIIEAAK</sequence>
<proteinExistence type="predicted"/>
<comment type="caution">
    <text evidence="1">The sequence shown here is derived from an EMBL/GenBank/DDBJ whole genome shotgun (WGS) entry which is preliminary data.</text>
</comment>
<dbReference type="EMBL" id="BARW01032964">
    <property type="protein sequence ID" value="GAJ04660.1"/>
    <property type="molecule type" value="Genomic_DNA"/>
</dbReference>
<accession>X1VDU8</accession>